<dbReference type="Pfam" id="PF00162">
    <property type="entry name" value="PGK"/>
    <property type="match status" value="1"/>
</dbReference>
<sequence>MSQRIKSVAQINFKGKRALIRVDFNVPLDENLQVSDDTRISAATPTIQKILQDGGSVILMSHLGRPKDGPTDKYSLRHVISNLEKLVGTKVKFATDCIGEDAKSLAAGLQPGEVLLLENLRFYKEEEKGDEAFAEKLSKLGDIYVNDAFGTAHRAHASTAVIAKYFDTKATGYLMLSELENADKVLEHPERPYTAIMGGAKISDKILIIERLLDKVDNLIIGGGMSYTFSKAQGGTIGDSLCEADKLDYVLELMAKAKAKGVNLILPLDTVISTKFANDAEQGLAKAGQIPDGWMGLDIGPETRKLFADVVKASKTILWNGPMGVFEMSSFVHGTIAVAEAIAEATEKGAFSLIGGGDSAAAVNKFGFGEKVSYVSTGGGALLEHMEGKVLPGVAALAE</sequence>
<evidence type="ECO:0000313" key="11">
    <source>
        <dbReference type="Proteomes" id="UP001201449"/>
    </source>
</evidence>
<dbReference type="PRINTS" id="PR00477">
    <property type="entry name" value="PHGLYCKINASE"/>
</dbReference>
<protein>
    <recommendedName>
        <fullName evidence="3 8">Phosphoglycerate kinase</fullName>
        <ecNumber evidence="3 8">2.7.2.3</ecNumber>
    </recommendedName>
</protein>
<evidence type="ECO:0000313" key="10">
    <source>
        <dbReference type="EMBL" id="MCF1750599.1"/>
    </source>
</evidence>
<comment type="pathway">
    <text evidence="8">Carbohydrate degradation; glycolysis; pyruvate from D-glyceraldehyde 3-phosphate: step 2/5.</text>
</comment>
<evidence type="ECO:0000256" key="2">
    <source>
        <dbReference type="ARBA" id="ARBA00008982"/>
    </source>
</evidence>
<feature type="binding site" evidence="8">
    <location>
        <position position="205"/>
    </location>
    <ligand>
        <name>ATP</name>
        <dbReference type="ChEBI" id="CHEBI:30616"/>
    </ligand>
</feature>
<dbReference type="RefSeq" id="WP_234860683.1">
    <property type="nucleotide sequence ID" value="NZ_JAKEVZ010000003.1"/>
</dbReference>
<proteinExistence type="inferred from homology"/>
<dbReference type="InterPro" id="IPR036043">
    <property type="entry name" value="Phosphoglycerate_kinase_sf"/>
</dbReference>
<comment type="caution">
    <text evidence="10">The sequence shown here is derived from an EMBL/GenBank/DDBJ whole genome shotgun (WGS) entry which is preliminary data.</text>
</comment>
<dbReference type="CDD" id="cd00318">
    <property type="entry name" value="Phosphoglycerate_kinase"/>
    <property type="match status" value="1"/>
</dbReference>
<dbReference type="EMBL" id="JAKEVZ010000003">
    <property type="protein sequence ID" value="MCF1750599.1"/>
    <property type="molecule type" value="Genomic_DNA"/>
</dbReference>
<keyword evidence="5 8" id="KW-0547">Nucleotide-binding</keyword>
<feature type="binding site" evidence="8">
    <location>
        <position position="39"/>
    </location>
    <ligand>
        <name>substrate</name>
    </ligand>
</feature>
<evidence type="ECO:0000256" key="8">
    <source>
        <dbReference type="HAMAP-Rule" id="MF_00145"/>
    </source>
</evidence>
<gene>
    <name evidence="8" type="primary">pgk</name>
    <name evidence="10" type="ORF">L0U89_05900</name>
</gene>
<dbReference type="GO" id="GO:0016301">
    <property type="term" value="F:kinase activity"/>
    <property type="evidence" value="ECO:0007669"/>
    <property type="project" value="UniProtKB-KW"/>
</dbReference>
<feature type="binding site" evidence="8">
    <location>
        <position position="296"/>
    </location>
    <ligand>
        <name>ATP</name>
        <dbReference type="ChEBI" id="CHEBI:30616"/>
    </ligand>
</feature>
<dbReference type="InterPro" id="IPR015824">
    <property type="entry name" value="Phosphoglycerate_kinase_N"/>
</dbReference>
<keyword evidence="7 8" id="KW-0067">ATP-binding</keyword>
<comment type="subunit">
    <text evidence="8">Monomer.</text>
</comment>
<accession>A0ABS9BS48</accession>
<feature type="binding site" evidence="8">
    <location>
        <position position="121"/>
    </location>
    <ligand>
        <name>substrate</name>
    </ligand>
</feature>
<dbReference type="PANTHER" id="PTHR11406:SF23">
    <property type="entry name" value="PHOSPHOGLYCERATE KINASE 1, CHLOROPLASTIC-RELATED"/>
    <property type="match status" value="1"/>
</dbReference>
<dbReference type="HAMAP" id="MF_00145">
    <property type="entry name" value="Phosphoglyc_kinase"/>
    <property type="match status" value="1"/>
</dbReference>
<keyword evidence="8" id="KW-0324">Glycolysis</keyword>
<evidence type="ECO:0000256" key="7">
    <source>
        <dbReference type="ARBA" id="ARBA00022840"/>
    </source>
</evidence>
<dbReference type="PANTHER" id="PTHR11406">
    <property type="entry name" value="PHOSPHOGLYCERATE KINASE"/>
    <property type="match status" value="1"/>
</dbReference>
<name>A0ABS9BS48_9BACT</name>
<keyword evidence="6 8" id="KW-0418">Kinase</keyword>
<dbReference type="SUPFAM" id="SSF53748">
    <property type="entry name" value="Phosphoglycerate kinase"/>
    <property type="match status" value="1"/>
</dbReference>
<evidence type="ECO:0000256" key="3">
    <source>
        <dbReference type="ARBA" id="ARBA00013061"/>
    </source>
</evidence>
<feature type="binding site" evidence="8">
    <location>
        <begin position="62"/>
        <end position="65"/>
    </location>
    <ligand>
        <name>substrate</name>
    </ligand>
</feature>
<organism evidence="10 11">
    <name type="scientific">Mariniradius sediminis</name>
    <dbReference type="NCBI Taxonomy" id="2909237"/>
    <lineage>
        <taxon>Bacteria</taxon>
        <taxon>Pseudomonadati</taxon>
        <taxon>Bacteroidota</taxon>
        <taxon>Cytophagia</taxon>
        <taxon>Cytophagales</taxon>
        <taxon>Cyclobacteriaceae</taxon>
        <taxon>Mariniradius</taxon>
    </lineage>
</organism>
<dbReference type="InterPro" id="IPR001576">
    <property type="entry name" value="Phosphoglycerate_kinase"/>
</dbReference>
<dbReference type="Gene3D" id="3.40.50.1260">
    <property type="entry name" value="Phosphoglycerate kinase, N-terminal domain"/>
    <property type="match status" value="2"/>
</dbReference>
<feature type="binding site" evidence="8">
    <location>
        <begin position="23"/>
        <end position="25"/>
    </location>
    <ligand>
        <name>substrate</name>
    </ligand>
</feature>
<comment type="catalytic activity">
    <reaction evidence="1 8 9">
        <text>(2R)-3-phosphoglycerate + ATP = (2R)-3-phospho-glyceroyl phosphate + ADP</text>
        <dbReference type="Rhea" id="RHEA:14801"/>
        <dbReference type="ChEBI" id="CHEBI:30616"/>
        <dbReference type="ChEBI" id="CHEBI:57604"/>
        <dbReference type="ChEBI" id="CHEBI:58272"/>
        <dbReference type="ChEBI" id="CHEBI:456216"/>
        <dbReference type="EC" id="2.7.2.3"/>
    </reaction>
</comment>
<feature type="binding site" evidence="8">
    <location>
        <position position="154"/>
    </location>
    <ligand>
        <name>substrate</name>
    </ligand>
</feature>
<dbReference type="EC" id="2.7.2.3" evidence="3 8"/>
<keyword evidence="11" id="KW-1185">Reference proteome</keyword>
<evidence type="ECO:0000256" key="5">
    <source>
        <dbReference type="ARBA" id="ARBA00022741"/>
    </source>
</evidence>
<keyword evidence="4 8" id="KW-0808">Transferase</keyword>
<evidence type="ECO:0000256" key="9">
    <source>
        <dbReference type="RuleBase" id="RU000532"/>
    </source>
</evidence>
<evidence type="ECO:0000256" key="4">
    <source>
        <dbReference type="ARBA" id="ARBA00022679"/>
    </source>
</evidence>
<comment type="similarity">
    <text evidence="2 8 9">Belongs to the phosphoglycerate kinase family.</text>
</comment>
<feature type="binding site" evidence="8">
    <location>
        <position position="327"/>
    </location>
    <ligand>
        <name>ATP</name>
        <dbReference type="ChEBI" id="CHEBI:30616"/>
    </ligand>
</feature>
<feature type="binding site" evidence="8">
    <location>
        <begin position="356"/>
        <end position="359"/>
    </location>
    <ligand>
        <name>ATP</name>
        <dbReference type="ChEBI" id="CHEBI:30616"/>
    </ligand>
</feature>
<evidence type="ECO:0000256" key="1">
    <source>
        <dbReference type="ARBA" id="ARBA00000642"/>
    </source>
</evidence>
<reference evidence="10 11" key="1">
    <citation type="submission" date="2022-01" db="EMBL/GenBank/DDBJ databases">
        <title>Mariniradius saccharolyticus sp. nov., isolated from sediment of a river.</title>
        <authorList>
            <person name="Liu H."/>
        </authorList>
    </citation>
    <scope>NUCLEOTIDE SEQUENCE [LARGE SCALE GENOMIC DNA]</scope>
    <source>
        <strain evidence="10 11">RY-2</strain>
    </source>
</reference>
<dbReference type="Proteomes" id="UP001201449">
    <property type="component" value="Unassembled WGS sequence"/>
</dbReference>
<dbReference type="PIRSF" id="PIRSF000724">
    <property type="entry name" value="Pgk"/>
    <property type="match status" value="1"/>
</dbReference>
<comment type="subcellular location">
    <subcellularLocation>
        <location evidence="8">Cytoplasm</location>
    </subcellularLocation>
</comment>
<evidence type="ECO:0000256" key="6">
    <source>
        <dbReference type="ARBA" id="ARBA00022777"/>
    </source>
</evidence>
<keyword evidence="8" id="KW-0963">Cytoplasm</keyword>